<gene>
    <name evidence="3" type="ORF">NKR19_g3488</name>
</gene>
<name>A0AA38SEL6_9PEZI</name>
<evidence type="ECO:0000256" key="1">
    <source>
        <dbReference type="PROSITE-ProRule" id="PRU00175"/>
    </source>
</evidence>
<proteinExistence type="predicted"/>
<comment type="caution">
    <text evidence="3">The sequence shown here is derived from an EMBL/GenBank/DDBJ whole genome shotgun (WGS) entry which is preliminary data.</text>
</comment>
<dbReference type="SUPFAM" id="SSF57850">
    <property type="entry name" value="RING/U-box"/>
    <property type="match status" value="1"/>
</dbReference>
<sequence length="209" mass="23990">MNIITSPSKPRYWAKDTAVNNASSVNAQKPIADVHIDAACPICQEPVGQRTPEGKTESWSKLPCGHKFGSHCIKYWLGLRTEGKPCCPICRRNAAHLCGHPVLPELIANPGRRTTSTMEISAMNGGKPDMMQYTNCVFCSQDMGGTRKRKMRRYKPWRFVKGCWRLVRHGRVRERPTPNRQVAVWPPWCTQFRDVAWERWWSDQEPRIA</sequence>
<dbReference type="EMBL" id="JANBVN010000039">
    <property type="protein sequence ID" value="KAJ9158251.1"/>
    <property type="molecule type" value="Genomic_DNA"/>
</dbReference>
<evidence type="ECO:0000313" key="3">
    <source>
        <dbReference type="EMBL" id="KAJ9158251.1"/>
    </source>
</evidence>
<dbReference type="AlphaFoldDB" id="A0AA38SEL6"/>
<organism evidence="3 4">
    <name type="scientific">Coniochaeta hoffmannii</name>
    <dbReference type="NCBI Taxonomy" id="91930"/>
    <lineage>
        <taxon>Eukaryota</taxon>
        <taxon>Fungi</taxon>
        <taxon>Dikarya</taxon>
        <taxon>Ascomycota</taxon>
        <taxon>Pezizomycotina</taxon>
        <taxon>Sordariomycetes</taxon>
        <taxon>Sordariomycetidae</taxon>
        <taxon>Coniochaetales</taxon>
        <taxon>Coniochaetaceae</taxon>
        <taxon>Coniochaeta</taxon>
    </lineage>
</organism>
<protein>
    <recommendedName>
        <fullName evidence="2">RING-type domain-containing protein</fullName>
    </recommendedName>
</protein>
<dbReference type="Gene3D" id="3.30.40.10">
    <property type="entry name" value="Zinc/RING finger domain, C3HC4 (zinc finger)"/>
    <property type="match status" value="1"/>
</dbReference>
<accession>A0AA38SEL6</accession>
<dbReference type="SMART" id="SM00184">
    <property type="entry name" value="RING"/>
    <property type="match status" value="1"/>
</dbReference>
<dbReference type="GO" id="GO:0008270">
    <property type="term" value="F:zinc ion binding"/>
    <property type="evidence" value="ECO:0007669"/>
    <property type="project" value="UniProtKB-KW"/>
</dbReference>
<dbReference type="Proteomes" id="UP001174691">
    <property type="component" value="Unassembled WGS sequence"/>
</dbReference>
<dbReference type="Pfam" id="PF13639">
    <property type="entry name" value="zf-RING_2"/>
    <property type="match status" value="1"/>
</dbReference>
<keyword evidence="1" id="KW-0863">Zinc-finger</keyword>
<evidence type="ECO:0000313" key="4">
    <source>
        <dbReference type="Proteomes" id="UP001174691"/>
    </source>
</evidence>
<dbReference type="PROSITE" id="PS50089">
    <property type="entry name" value="ZF_RING_2"/>
    <property type="match status" value="1"/>
</dbReference>
<evidence type="ECO:0000259" key="2">
    <source>
        <dbReference type="PROSITE" id="PS50089"/>
    </source>
</evidence>
<dbReference type="InterPro" id="IPR001841">
    <property type="entry name" value="Znf_RING"/>
</dbReference>
<reference evidence="3" key="1">
    <citation type="submission" date="2022-07" db="EMBL/GenBank/DDBJ databases">
        <title>Fungi with potential for degradation of polypropylene.</title>
        <authorList>
            <person name="Gostincar C."/>
        </authorList>
    </citation>
    <scope>NUCLEOTIDE SEQUENCE</scope>
    <source>
        <strain evidence="3">EXF-13287</strain>
    </source>
</reference>
<keyword evidence="4" id="KW-1185">Reference proteome</keyword>
<dbReference type="InterPro" id="IPR013083">
    <property type="entry name" value="Znf_RING/FYVE/PHD"/>
</dbReference>
<keyword evidence="1" id="KW-0862">Zinc</keyword>
<keyword evidence="1" id="KW-0479">Metal-binding</keyword>
<feature type="domain" description="RING-type" evidence="2">
    <location>
        <begin position="40"/>
        <end position="91"/>
    </location>
</feature>